<evidence type="ECO:0000313" key="3">
    <source>
        <dbReference type="Proteomes" id="UP000824890"/>
    </source>
</evidence>
<comment type="caution">
    <text evidence="2">The sequence shown here is derived from an EMBL/GenBank/DDBJ whole genome shotgun (WGS) entry which is preliminary data.</text>
</comment>
<dbReference type="PROSITE" id="PS51412">
    <property type="entry name" value="MACPF_2"/>
    <property type="match status" value="1"/>
</dbReference>
<feature type="domain" description="MACPF" evidence="1">
    <location>
        <begin position="75"/>
        <end position="405"/>
    </location>
</feature>
<accession>A0ABQ7ZB84</accession>
<organism evidence="2 3">
    <name type="scientific">Brassica napus</name>
    <name type="common">Rape</name>
    <dbReference type="NCBI Taxonomy" id="3708"/>
    <lineage>
        <taxon>Eukaryota</taxon>
        <taxon>Viridiplantae</taxon>
        <taxon>Streptophyta</taxon>
        <taxon>Embryophyta</taxon>
        <taxon>Tracheophyta</taxon>
        <taxon>Spermatophyta</taxon>
        <taxon>Magnoliopsida</taxon>
        <taxon>eudicotyledons</taxon>
        <taxon>Gunneridae</taxon>
        <taxon>Pentapetalae</taxon>
        <taxon>rosids</taxon>
        <taxon>malvids</taxon>
        <taxon>Brassicales</taxon>
        <taxon>Brassicaceae</taxon>
        <taxon>Brassiceae</taxon>
        <taxon>Brassica</taxon>
    </lineage>
</organism>
<keyword evidence="3" id="KW-1185">Reference proteome</keyword>
<evidence type="ECO:0000313" key="2">
    <source>
        <dbReference type="EMBL" id="KAH0877484.1"/>
    </source>
</evidence>
<evidence type="ECO:0000259" key="1">
    <source>
        <dbReference type="PROSITE" id="PS51412"/>
    </source>
</evidence>
<dbReference type="PANTHER" id="PTHR33199:SF4">
    <property type="entry name" value="OS02G0736300 PROTEIN"/>
    <property type="match status" value="1"/>
</dbReference>
<proteinExistence type="predicted"/>
<dbReference type="InterPro" id="IPR020864">
    <property type="entry name" value="MACPF"/>
</dbReference>
<sequence length="693" mass="77320">MQTPPPQRCVYGFESDEYIFEMNGHVSLKYDTDCALLQSVQDEFFIEMNGHVSFKDDTEGLVLNHDVSKRSEPWEMNRGGGGDVVETVVKSLGKGFDLTADFRLKYCKEGDAAAGDDRLVVLDETQNRELHVPGFGAIQNVSSDINCDKGERTRFRSDILDFNKMSEYFNQRSSVTGKIPSGNFNATFGFQSGSWATDAANVKSLGLDASLVTLFNLHIHNPNRLRLTDRVRNAVPSSWNPQLLARFIERYGTHVITGVSVGGQDVVVVRQDKSSDLDTDLLRHHLYDLGDQLFTGSCLLSTRRPNKFPEAFNVFDDKETVAFNNFSMNSKDGITVICAKRGGDGRAKSHSEWLITVPEKPDAINFNFIPITSLLKDVPGSGLLAHAMSLYLRYKPPLMDLQYFLDFSGPRTWAPIHNDLPFGAAPNMASAYPALHINFMGPKLYVNTTHVTTEKNPVTGLRLFLEGKKCNRLAIHLQHLENTRTTVGEKITDNHRWRGSDEISDSNRYFEPLNGKKFSHVCTAPVKYDPNWTTTTTTSKHSSNVAYIVTGAQLEVQKHGSKSVLHLRLRFTGVSDHYVVQKDWVHGPGTSQRSGIFSSMSLPLTSGSVHHNMVTNKDKNEVVLDSGVYPRGPPVPANNKIVKFVDLSQLCRGPQNSPGHWLVTGVRLYLDKGKLCLHVKFALLHHQRLLGAS</sequence>
<protein>
    <recommendedName>
        <fullName evidence="1">MACPF domain-containing protein</fullName>
    </recommendedName>
</protein>
<gene>
    <name evidence="2" type="ORF">HID58_064878</name>
</gene>
<reference evidence="2 3" key="1">
    <citation type="submission" date="2021-05" db="EMBL/GenBank/DDBJ databases">
        <title>Genome Assembly of Synthetic Allotetraploid Brassica napus Reveals Homoeologous Exchanges between Subgenomes.</title>
        <authorList>
            <person name="Davis J.T."/>
        </authorList>
    </citation>
    <scope>NUCLEOTIDE SEQUENCE [LARGE SCALE GENOMIC DNA]</scope>
    <source>
        <strain evidence="3">cv. Da-Ae</strain>
        <tissue evidence="2">Seedling</tissue>
    </source>
</reference>
<dbReference type="Proteomes" id="UP000824890">
    <property type="component" value="Unassembled WGS sequence"/>
</dbReference>
<dbReference type="SMART" id="SM00457">
    <property type="entry name" value="MACPF"/>
    <property type="match status" value="1"/>
</dbReference>
<dbReference type="Pfam" id="PF01823">
    <property type="entry name" value="MACPF"/>
    <property type="match status" value="1"/>
</dbReference>
<name>A0ABQ7ZB84_BRANA</name>
<dbReference type="InterPro" id="IPR044663">
    <property type="entry name" value="CAD1/NSL1-like"/>
</dbReference>
<dbReference type="PANTHER" id="PTHR33199">
    <property type="entry name" value="MACPF DOMAIN-CONTAINING PROTEIN CAD1"/>
    <property type="match status" value="1"/>
</dbReference>
<dbReference type="EMBL" id="JAGKQM010000015">
    <property type="protein sequence ID" value="KAH0877484.1"/>
    <property type="molecule type" value="Genomic_DNA"/>
</dbReference>